<keyword evidence="2" id="KW-1185">Reference proteome</keyword>
<dbReference type="AlphaFoldDB" id="A0A9N7KZY7"/>
<geneLocation type="mitochondrion" evidence="1"/>
<dbReference type="EMBL" id="LC707859">
    <property type="protein sequence ID" value="BDI12858.1"/>
    <property type="molecule type" value="Genomic_DNA"/>
</dbReference>
<accession>A0A9N7KZY7</accession>
<name>A0A9N7KZY7_9APHY</name>
<keyword evidence="1" id="KW-0496">Mitochondrion</keyword>
<reference evidence="1" key="1">
    <citation type="submission" date="2022-04" db="EMBL/GenBank/DDBJ databases">
        <title>The complete mitochondrial genome of the white-rot fungus Phanerochaete sordida YK-624.</title>
        <authorList>
            <person name="Mori T."/>
            <person name="Dohra H."/>
            <person name="Hirai H."/>
            <person name="Kawagishi H."/>
        </authorList>
    </citation>
    <scope>NUCLEOTIDE SEQUENCE</scope>
    <source>
        <strain evidence="1">YK-624</strain>
    </source>
</reference>
<dbReference type="Proteomes" id="UP000703269">
    <property type="component" value="Mitochondrion MT"/>
</dbReference>
<protein>
    <submittedName>
        <fullName evidence="1">Uncharacterized protein</fullName>
    </submittedName>
</protein>
<organism evidence="1 2">
    <name type="scientific">Phanerochaete sordida</name>
    <dbReference type="NCBI Taxonomy" id="48140"/>
    <lineage>
        <taxon>Eukaryota</taxon>
        <taxon>Fungi</taxon>
        <taxon>Dikarya</taxon>
        <taxon>Basidiomycota</taxon>
        <taxon>Agaricomycotina</taxon>
        <taxon>Agaricomycetes</taxon>
        <taxon>Polyporales</taxon>
        <taxon>Phanerochaetaceae</taxon>
        <taxon>Phanerochaete</taxon>
    </lineage>
</organism>
<proteinExistence type="predicted"/>
<sequence>MLVQPQITEIGWSCIGCSLDLIRLLEHYINKKNIIKVHFFFSKIQIVTCFLNLFKKLNPKYVLTLGEYEILLALTLYPIRVLEQALIDLIKPSINGNGGKFDTTVYHKFTNWDPTRLEDEKLGIQGTIPVDIYNLEGSLEFSAKSSNDASKMLSMSYRSVPLYLNNAKPFFSPTLDKFVTLRSPGFKGKLEFKRIQHQLKASPLILPNHKLDKLSIVFLYCFTEDKINFTTFFTLTQAFRGLFPKQFEEVLKINQYPSGVLNVIKSRINLDDPVIAENGLKYYFAKNPTREENVFRENAIILAIEVNTLQAKIYPSTVKVAEYLSNIGLTKRVCTYYKDTGKVYNGYIFVTYTHFISILPEIFVPGVDTYTLTDIQLNTLLTSYQTLDSTSAKR</sequence>
<evidence type="ECO:0000313" key="2">
    <source>
        <dbReference type="Proteomes" id="UP000703269"/>
    </source>
</evidence>
<evidence type="ECO:0000313" key="1">
    <source>
        <dbReference type="EMBL" id="BDI12858.1"/>
    </source>
</evidence>